<dbReference type="PANTHER" id="PTHR43016">
    <property type="entry name" value="PRESEQUENCE PROTEASE"/>
    <property type="match status" value="1"/>
</dbReference>
<organism evidence="3 4">
    <name type="scientific">Byssothecium circinans</name>
    <dbReference type="NCBI Taxonomy" id="147558"/>
    <lineage>
        <taxon>Eukaryota</taxon>
        <taxon>Fungi</taxon>
        <taxon>Dikarya</taxon>
        <taxon>Ascomycota</taxon>
        <taxon>Pezizomycotina</taxon>
        <taxon>Dothideomycetes</taxon>
        <taxon>Pleosporomycetidae</taxon>
        <taxon>Pleosporales</taxon>
        <taxon>Massarineae</taxon>
        <taxon>Massarinaceae</taxon>
        <taxon>Byssothecium</taxon>
    </lineage>
</organism>
<keyword evidence="4" id="KW-1185">Reference proteome</keyword>
<dbReference type="PANTHER" id="PTHR43016:SF16">
    <property type="entry name" value="METALLOPROTEASE, PUTATIVE (AFU_ORTHOLOGUE AFUA_4G07610)-RELATED"/>
    <property type="match status" value="1"/>
</dbReference>
<evidence type="ECO:0000259" key="2">
    <source>
        <dbReference type="Pfam" id="PF05193"/>
    </source>
</evidence>
<dbReference type="FunFam" id="3.30.830.10:FF:000036">
    <property type="entry name" value="Putative zinc metalloprotease"/>
    <property type="match status" value="1"/>
</dbReference>
<dbReference type="OrthoDB" id="4953at2759"/>
<dbReference type="GO" id="GO:0008237">
    <property type="term" value="F:metallopeptidase activity"/>
    <property type="evidence" value="ECO:0007669"/>
    <property type="project" value="UniProtKB-KW"/>
</dbReference>
<dbReference type="Gene3D" id="3.30.830.10">
    <property type="entry name" value="Metalloenzyme, LuxS/M16 peptidase-like"/>
    <property type="match status" value="4"/>
</dbReference>
<keyword evidence="3" id="KW-0482">Metalloprotease</keyword>
<reference evidence="3" key="1">
    <citation type="journal article" date="2020" name="Stud. Mycol.">
        <title>101 Dothideomycetes genomes: a test case for predicting lifestyles and emergence of pathogens.</title>
        <authorList>
            <person name="Haridas S."/>
            <person name="Albert R."/>
            <person name="Binder M."/>
            <person name="Bloem J."/>
            <person name="Labutti K."/>
            <person name="Salamov A."/>
            <person name="Andreopoulos B."/>
            <person name="Baker S."/>
            <person name="Barry K."/>
            <person name="Bills G."/>
            <person name="Bluhm B."/>
            <person name="Cannon C."/>
            <person name="Castanera R."/>
            <person name="Culley D."/>
            <person name="Daum C."/>
            <person name="Ezra D."/>
            <person name="Gonzalez J."/>
            <person name="Henrissat B."/>
            <person name="Kuo A."/>
            <person name="Liang C."/>
            <person name="Lipzen A."/>
            <person name="Lutzoni F."/>
            <person name="Magnuson J."/>
            <person name="Mondo S."/>
            <person name="Nolan M."/>
            <person name="Ohm R."/>
            <person name="Pangilinan J."/>
            <person name="Park H.-J."/>
            <person name="Ramirez L."/>
            <person name="Alfaro M."/>
            <person name="Sun H."/>
            <person name="Tritt A."/>
            <person name="Yoshinaga Y."/>
            <person name="Zwiers L.-H."/>
            <person name="Turgeon B."/>
            <person name="Goodwin S."/>
            <person name="Spatafora J."/>
            <person name="Crous P."/>
            <person name="Grigoriev I."/>
        </authorList>
    </citation>
    <scope>NUCLEOTIDE SEQUENCE</scope>
    <source>
        <strain evidence="3">CBS 675.92</strain>
    </source>
</reference>
<dbReference type="Pfam" id="PF05193">
    <property type="entry name" value="Peptidase_M16_C"/>
    <property type="match status" value="1"/>
</dbReference>
<dbReference type="EMBL" id="ML977001">
    <property type="protein sequence ID" value="KAF1954012.1"/>
    <property type="molecule type" value="Genomic_DNA"/>
</dbReference>
<evidence type="ECO:0000313" key="4">
    <source>
        <dbReference type="Proteomes" id="UP000800035"/>
    </source>
</evidence>
<keyword evidence="3" id="KW-0378">Hydrolase</keyword>
<dbReference type="AlphaFoldDB" id="A0A6A5TQT1"/>
<dbReference type="Proteomes" id="UP000800035">
    <property type="component" value="Unassembled WGS sequence"/>
</dbReference>
<protein>
    <submittedName>
        <fullName evidence="3">Zinc metalloprotease-like protein</fullName>
    </submittedName>
</protein>
<dbReference type="GO" id="GO:0006508">
    <property type="term" value="P:proteolysis"/>
    <property type="evidence" value="ECO:0007669"/>
    <property type="project" value="UniProtKB-KW"/>
</dbReference>
<gene>
    <name evidence="3" type="ORF">CC80DRAFT_418645</name>
</gene>
<evidence type="ECO:0000313" key="3">
    <source>
        <dbReference type="EMBL" id="KAF1954012.1"/>
    </source>
</evidence>
<dbReference type="InterPro" id="IPR007863">
    <property type="entry name" value="Peptidase_M16_C"/>
</dbReference>
<dbReference type="InterPro" id="IPR011249">
    <property type="entry name" value="Metalloenz_LuxS/M16"/>
</dbReference>
<dbReference type="GO" id="GO:0046872">
    <property type="term" value="F:metal ion binding"/>
    <property type="evidence" value="ECO:0007669"/>
    <property type="project" value="InterPro"/>
</dbReference>
<name>A0A6A5TQT1_9PLEO</name>
<dbReference type="FunFam" id="3.30.830.10:FF:000031">
    <property type="entry name" value="Putative zinc metalloprotease"/>
    <property type="match status" value="1"/>
</dbReference>
<accession>A0A6A5TQT1</accession>
<evidence type="ECO:0000256" key="1">
    <source>
        <dbReference type="SAM" id="MobiDB-lite"/>
    </source>
</evidence>
<dbReference type="FunFam" id="3.30.830.10:FF:000015">
    <property type="entry name" value="Putative zinc metalloprotease"/>
    <property type="match status" value="1"/>
</dbReference>
<dbReference type="SUPFAM" id="SSF63411">
    <property type="entry name" value="LuxS/MPP-like metallohydrolase"/>
    <property type="match status" value="4"/>
</dbReference>
<feature type="compositionally biased region" description="Acidic residues" evidence="1">
    <location>
        <begin position="1021"/>
        <end position="1045"/>
    </location>
</feature>
<proteinExistence type="predicted"/>
<sequence length="1045" mass="117145">MGSVEQKSRFKQIQKFKADYVDTEVTQYESQRTGMRVVVVDRKGPLIQGYFAVATEIHDDSGSPHTLEHLCFMGSRKYPFKGVLDKVATRAYADTNAWTDTAETVYKLTSAGWEGFAQILPIYLDHLVVPTLTDEGCYTEVHHIDGSGHDAGVVYSEMQGRENLQGDIMELELRRLLYPEGDGFRAETGGLMKNLRVLTAERIREFHRDMYQPKNLRVILIGEVDHDNLLDVLDKFEDDIVDKVPVYDAPFQRPWVDSRLTPPLEKTTVKTVEFPEEDESTGEISIGFLGPVSVDEKLETAMTVLFQYLAGSSVSVLENTLVEKEHLASTVYCWAKAHYHQLLSFTLTSVPTKKLEQTEKRFFEVLTEHASKPLDLAYMKDCLRRFKRQCRYASEIGGGAYRDPIIKDHNFGDRDGSGLREALESLRVFDELEEWTEEDWRSFLKKWIVDAHHVSILGKPSIALSEKMKADEAARLKAQQEQLGEDGLKEKAKKLEAAIAENDKPIPEEIISSLKVPGVESIHFFKTETAYSGLGKKLGVTDSRVQQIINKDENGLPLFIHFEHVSTSFVHFGLVIGTSSVPIPLKPLLDVYAGNFFTTPIKQDGKRIEMEQVVTTLNQLTIQYGLSRGFDIGNAEMEHFSFVVEVEKFGTVVQQFADLLVNSIFDTERLIATVTKILQDIPDERRDGYNMASAVERMIHTGTLSGIRACNILVRATYLKRILYLLKTEPQVVIDRLEALRDHLLAFTNMRVLAIANLETLPNPVSTFKPLVDAIKPGPDLAMNPIVSRKEMLSDLGKKPGGVSYIIPMPIDSSYAIFTTAGPNSYTHPQLPALMVAIAYLDAVEGPLWVGIRGTGLAYGSGFVRDSDCGLLKFRIFKSPNVFSAYKAAKGIIEEYVDGTRKFDQYELEGAISTIVRGFVDEQSTIVDAAKLNFVHTTIKNLGKEWSEWVLTEVRKIKAEDVQKIMKDVVSPVLDPEKADLVVTCGGPMLDDLKKNFESAGFKIQAKQLNDFSESYGLDGPEAEISDSEVEDGDDESGSDDEMEK</sequence>
<feature type="domain" description="Peptidase M16 C-terminal" evidence="2">
    <location>
        <begin position="198"/>
        <end position="375"/>
    </location>
</feature>
<keyword evidence="3" id="KW-0645">Protease</keyword>
<feature type="region of interest" description="Disordered" evidence="1">
    <location>
        <begin position="1013"/>
        <end position="1045"/>
    </location>
</feature>